<evidence type="ECO:0000256" key="9">
    <source>
        <dbReference type="SAM" id="MobiDB-lite"/>
    </source>
</evidence>
<feature type="transmembrane region" description="Helical" evidence="8">
    <location>
        <begin position="68"/>
        <end position="89"/>
    </location>
</feature>
<accession>A0A3L6TIY4</accession>
<dbReference type="STRING" id="4540.A0A3L6TIY4"/>
<keyword evidence="8" id="KW-0811">Translocation</keyword>
<proteinExistence type="inferred from homology"/>
<evidence type="ECO:0000256" key="3">
    <source>
        <dbReference type="ARBA" id="ARBA00022692"/>
    </source>
</evidence>
<comment type="subunit">
    <text evidence="8">Component of the TIM23 complex.</text>
</comment>
<keyword evidence="4" id="KW-0809">Transit peptide</keyword>
<evidence type="ECO:0000256" key="5">
    <source>
        <dbReference type="ARBA" id="ARBA00022989"/>
    </source>
</evidence>
<dbReference type="EMBL" id="PQIB02000001">
    <property type="protein sequence ID" value="RLN40287.1"/>
    <property type="molecule type" value="Genomic_DNA"/>
</dbReference>
<comment type="similarity">
    <text evidence="2 8">Belongs to the TIM21 family.</text>
</comment>
<keyword evidence="7 8" id="KW-0472">Membrane</keyword>
<gene>
    <name evidence="10" type="ORF">C2845_PM01G09600</name>
</gene>
<keyword evidence="5 8" id="KW-1133">Transmembrane helix</keyword>
<dbReference type="GO" id="GO:0005744">
    <property type="term" value="C:TIM23 mitochondrial import inner membrane translocase complex"/>
    <property type="evidence" value="ECO:0007669"/>
    <property type="project" value="UniProtKB-UniRule"/>
</dbReference>
<keyword evidence="8" id="KW-0653">Protein transport</keyword>
<organism evidence="10 11">
    <name type="scientific">Panicum miliaceum</name>
    <name type="common">Proso millet</name>
    <name type="synonym">Broomcorn millet</name>
    <dbReference type="NCBI Taxonomy" id="4540"/>
    <lineage>
        <taxon>Eukaryota</taxon>
        <taxon>Viridiplantae</taxon>
        <taxon>Streptophyta</taxon>
        <taxon>Embryophyta</taxon>
        <taxon>Tracheophyta</taxon>
        <taxon>Spermatophyta</taxon>
        <taxon>Magnoliopsida</taxon>
        <taxon>Liliopsida</taxon>
        <taxon>Poales</taxon>
        <taxon>Poaceae</taxon>
        <taxon>PACMAD clade</taxon>
        <taxon>Panicoideae</taxon>
        <taxon>Panicodae</taxon>
        <taxon>Paniceae</taxon>
        <taxon>Panicinae</taxon>
        <taxon>Panicum</taxon>
        <taxon>Panicum sect. Panicum</taxon>
    </lineage>
</organism>
<protein>
    <recommendedName>
        <fullName evidence="8">Mitochondrial import inner membrane translocase subunit Tim21</fullName>
    </recommendedName>
</protein>
<evidence type="ECO:0000256" key="6">
    <source>
        <dbReference type="ARBA" id="ARBA00023128"/>
    </source>
</evidence>
<feature type="compositionally biased region" description="Basic and acidic residues" evidence="9">
    <location>
        <begin position="38"/>
        <end position="47"/>
    </location>
</feature>
<keyword evidence="11" id="KW-1185">Reference proteome</keyword>
<evidence type="ECO:0000256" key="7">
    <source>
        <dbReference type="ARBA" id="ARBA00023136"/>
    </source>
</evidence>
<comment type="subcellular location">
    <subcellularLocation>
        <location evidence="8">Mitochondrion inner membrane</location>
        <topology evidence="8">Single-pass membrane protein</topology>
    </subcellularLocation>
    <subcellularLocation>
        <location evidence="1">Mitochondrion membrane</location>
        <topology evidence="1">Single-pass membrane protein</topology>
    </subcellularLocation>
</comment>
<keyword evidence="6 8" id="KW-0496">Mitochondrion</keyword>
<evidence type="ECO:0000256" key="2">
    <source>
        <dbReference type="ARBA" id="ARBA00010867"/>
    </source>
</evidence>
<dbReference type="PANTHER" id="PTHR13032:SF6">
    <property type="entry name" value="MITOCHONDRIAL IMPORT INNER MEMBRANE TRANSLOCASE SUBUNIT TIM21"/>
    <property type="match status" value="1"/>
</dbReference>
<evidence type="ECO:0000313" key="10">
    <source>
        <dbReference type="EMBL" id="RLN40287.1"/>
    </source>
</evidence>
<dbReference type="PANTHER" id="PTHR13032">
    <property type="entry name" value="MITOCHONDRIAL IMPORT INNER MEMBRANE TRANSLOCASE SUBUNIT TIM21"/>
    <property type="match status" value="1"/>
</dbReference>
<dbReference type="AlphaFoldDB" id="A0A3L6TIY4"/>
<dbReference type="InterPro" id="IPR013261">
    <property type="entry name" value="Tim21"/>
</dbReference>
<comment type="function">
    <text evidence="8">Essential component of the TIM23 complex, a complex that mediates the translocation of transit peptide-containing proteins across the mitochondrial inner membrane.</text>
</comment>
<evidence type="ECO:0000256" key="1">
    <source>
        <dbReference type="ARBA" id="ARBA00004304"/>
    </source>
</evidence>
<dbReference type="Pfam" id="PF08294">
    <property type="entry name" value="TIM21"/>
    <property type="match status" value="1"/>
</dbReference>
<keyword evidence="8" id="KW-0813">Transport</keyword>
<sequence>MASRIARLLQHRRLLATAAEASARHGPRSPCAGAAVSKEGKDLSTTEHPFDDITYNIPEKPVTFTEGASYSLVILAGLGIAALAGYAVFKELIFEPKEYKIFGKALARIQSDSQVFGDHVILLSQQELATLLLDMVRKLETVQLGNEFQIRFGQTKMVLNM</sequence>
<evidence type="ECO:0000256" key="4">
    <source>
        <dbReference type="ARBA" id="ARBA00022946"/>
    </source>
</evidence>
<evidence type="ECO:0000313" key="11">
    <source>
        <dbReference type="Proteomes" id="UP000275267"/>
    </source>
</evidence>
<evidence type="ECO:0000256" key="8">
    <source>
        <dbReference type="RuleBase" id="RU367142"/>
    </source>
</evidence>
<dbReference type="GO" id="GO:0030150">
    <property type="term" value="P:protein import into mitochondrial matrix"/>
    <property type="evidence" value="ECO:0007669"/>
    <property type="project" value="UniProtKB-UniRule"/>
</dbReference>
<comment type="caution">
    <text evidence="10">The sequence shown here is derived from an EMBL/GenBank/DDBJ whole genome shotgun (WGS) entry which is preliminary data.</text>
</comment>
<feature type="region of interest" description="Disordered" evidence="9">
    <location>
        <begin position="19"/>
        <end position="47"/>
    </location>
</feature>
<dbReference type="Proteomes" id="UP000275267">
    <property type="component" value="Unassembled WGS sequence"/>
</dbReference>
<reference evidence="11" key="1">
    <citation type="journal article" date="2019" name="Nat. Commun.">
        <title>The genome of broomcorn millet.</title>
        <authorList>
            <person name="Zou C."/>
            <person name="Miki D."/>
            <person name="Li D."/>
            <person name="Tang Q."/>
            <person name="Xiao L."/>
            <person name="Rajput S."/>
            <person name="Deng P."/>
            <person name="Jia W."/>
            <person name="Huang R."/>
            <person name="Zhang M."/>
            <person name="Sun Y."/>
            <person name="Hu J."/>
            <person name="Fu X."/>
            <person name="Schnable P.S."/>
            <person name="Li F."/>
            <person name="Zhang H."/>
            <person name="Feng B."/>
            <person name="Zhu X."/>
            <person name="Liu R."/>
            <person name="Schnable J.C."/>
            <person name="Zhu J.-K."/>
            <person name="Zhang H."/>
        </authorList>
    </citation>
    <scope>NUCLEOTIDE SEQUENCE [LARGE SCALE GENOMIC DNA]</scope>
</reference>
<name>A0A3L6TIY4_PANMI</name>
<keyword evidence="3 8" id="KW-0812">Transmembrane</keyword>
<keyword evidence="8" id="KW-0999">Mitochondrion inner membrane</keyword>
<dbReference type="OrthoDB" id="436405at2759"/>